<dbReference type="EMBL" id="CAJNON010002578">
    <property type="protein sequence ID" value="CAF1513500.1"/>
    <property type="molecule type" value="Genomic_DNA"/>
</dbReference>
<sequence length="626" mass="73364">MDGMILFKFCLKLISSNNSRYIDDIFFTWNDTKENLEKLLEKLNNHHPNIKLEYKIGQTLPFLDVLLTNNNGTLSTSVYRKPAAEPYVVPFTSDHPHHIFRNIIRTALLRAIRYSSTFVAFNVERRNIRLMLLYNGYPSTYINKEFHAFFNQFHQYDSYSSILPMITDENQFNAIHNIIAPTTTHKQSQTASDIALSQVGIPLRPIIAGIHAPATLTSKFLNDLLAPIYLIKVARETTFIHSIDVIKQLETYVDNGYFKSTTRFITADVKNLYTMIPRQGALETLIQFLLKHSNNRKIGTLYIDTILRMARLILDTNCFAYKNNYYQQNHGGAMGSAFTQVLANIYMLEWEQDLIQHQLNHKEIYGRYIDDIFMTTNQSLDDIQIVLEKAKHKDVNIEIECTIASTVNYLDVTITNEEGQLKTTVYHKPTAEPYYLPYRSDHPHKYHRNIPYSALTRAARLCSNVYDFNLERLRIEMSLLLGQYPLKLITNEFLRFFQLNKAMPVFEQHNQQAYQDLHQQLLNRRARKDTTSNNPMKDPVKYPEILHKNPWDRKKMYLRYPFENGPMATFPKEFTSWWKKHYLFQGSHLQHIKLHLIPKTNSTLARSLIHKKPPRTMLRLSEEPNN</sequence>
<evidence type="ECO:0000259" key="1">
    <source>
        <dbReference type="Pfam" id="PF26215"/>
    </source>
</evidence>
<gene>
    <name evidence="2" type="ORF">VCS650_LOCUS42901</name>
</gene>
<protein>
    <recommendedName>
        <fullName evidence="1">Helix-turn-helix domain-containing protein</fullName>
    </recommendedName>
</protein>
<dbReference type="PANTHER" id="PTHR21301">
    <property type="entry name" value="REVERSE TRANSCRIPTASE"/>
    <property type="match status" value="1"/>
</dbReference>
<reference evidence="2" key="1">
    <citation type="submission" date="2021-02" db="EMBL/GenBank/DDBJ databases">
        <authorList>
            <person name="Nowell W R."/>
        </authorList>
    </citation>
    <scope>NUCLEOTIDE SEQUENCE</scope>
</reference>
<organism evidence="2 3">
    <name type="scientific">Adineta steineri</name>
    <dbReference type="NCBI Taxonomy" id="433720"/>
    <lineage>
        <taxon>Eukaryota</taxon>
        <taxon>Metazoa</taxon>
        <taxon>Spiralia</taxon>
        <taxon>Gnathifera</taxon>
        <taxon>Rotifera</taxon>
        <taxon>Eurotatoria</taxon>
        <taxon>Bdelloidea</taxon>
        <taxon>Adinetida</taxon>
        <taxon>Adinetidae</taxon>
        <taxon>Adineta</taxon>
    </lineage>
</organism>
<dbReference type="Gene3D" id="3.30.70.2630">
    <property type="match status" value="1"/>
</dbReference>
<feature type="domain" description="Helix-turn-helix" evidence="1">
    <location>
        <begin position="434"/>
        <end position="492"/>
    </location>
</feature>
<dbReference type="PANTHER" id="PTHR21301:SF10">
    <property type="entry name" value="REVERSE TRANSCRIPTASE DOMAIN-CONTAINING PROTEIN"/>
    <property type="match status" value="1"/>
</dbReference>
<accession>A0A815UB55</accession>
<evidence type="ECO:0000313" key="2">
    <source>
        <dbReference type="EMBL" id="CAF1513500.1"/>
    </source>
</evidence>
<name>A0A815UB55_9BILA</name>
<comment type="caution">
    <text evidence="2">The sequence shown here is derived from an EMBL/GenBank/DDBJ whole genome shotgun (WGS) entry which is preliminary data.</text>
</comment>
<dbReference type="Gene3D" id="1.10.10.2210">
    <property type="match status" value="1"/>
</dbReference>
<feature type="domain" description="Helix-turn-helix" evidence="1">
    <location>
        <begin position="87"/>
        <end position="147"/>
    </location>
</feature>
<dbReference type="InterPro" id="IPR058912">
    <property type="entry name" value="HTH_animal"/>
</dbReference>
<evidence type="ECO:0000313" key="3">
    <source>
        <dbReference type="Proteomes" id="UP000663891"/>
    </source>
</evidence>
<dbReference type="AlphaFoldDB" id="A0A815UB55"/>
<dbReference type="Pfam" id="PF26215">
    <property type="entry name" value="HTH_animal"/>
    <property type="match status" value="2"/>
</dbReference>
<dbReference type="Gene3D" id="3.10.10.20">
    <property type="match status" value="1"/>
</dbReference>
<dbReference type="OrthoDB" id="9909209at2759"/>
<proteinExistence type="predicted"/>
<dbReference type="Proteomes" id="UP000663891">
    <property type="component" value="Unassembled WGS sequence"/>
</dbReference>